<sequence length="363" mass="39680">MRLGFIGLGAVVETAYLPALRQIFDTPLHCVGFDLRPERELAGVVRSPSLEQLLASPIDTLFVTTSSLHHLDALELALSSPIPRIVVEKPVVATLSQIERLKTLLAKPEAAARVLALDHWMARSGAMQLALGILNPAWEPERENQTAGRVVNSLDEIVKIEGFLQEPSGFNAAGEPVALNFATGEPDTRQLRHPDGVIIDIGTHVLAMMRETVRALGGNHALSLQVITATDRLGRPIATGDLLTAEGEAHLQGHVSGIPVDIWLNKYAGPAGGQKGLRLHLRDGRIISHDRRGTEDVLELIDGKNVQRWTLPGAIYAHCLAEHILGEKSLYERAPEEVALTTQRRLEEVELLLKLQQQLRGPH</sequence>
<protein>
    <submittedName>
        <fullName evidence="2">Gfo/Idh/MocA family oxidoreductase</fullName>
    </submittedName>
</protein>
<evidence type="ECO:0000313" key="3">
    <source>
        <dbReference type="Proteomes" id="UP000628560"/>
    </source>
</evidence>
<name>A0ABD4KCX2_9ENTR</name>
<comment type="caution">
    <text evidence="2">The sequence shown here is derived from an EMBL/GenBank/DDBJ whole genome shotgun (WGS) entry which is preliminary data.</text>
</comment>
<dbReference type="SUPFAM" id="SSF51735">
    <property type="entry name" value="NAD(P)-binding Rossmann-fold domains"/>
    <property type="match status" value="1"/>
</dbReference>
<evidence type="ECO:0000259" key="1">
    <source>
        <dbReference type="Pfam" id="PF01408"/>
    </source>
</evidence>
<dbReference type="EMBL" id="JADIXP010000011">
    <property type="protein sequence ID" value="MBF4179605.1"/>
    <property type="molecule type" value="Genomic_DNA"/>
</dbReference>
<dbReference type="InterPro" id="IPR036291">
    <property type="entry name" value="NAD(P)-bd_dom_sf"/>
</dbReference>
<proteinExistence type="predicted"/>
<dbReference type="AlphaFoldDB" id="A0ABD4KCX2"/>
<gene>
    <name evidence="2" type="ORF">ISP11_17200</name>
</gene>
<organism evidence="2 3">
    <name type="scientific">Lelliottia nimipressuralis</name>
    <dbReference type="NCBI Taxonomy" id="69220"/>
    <lineage>
        <taxon>Bacteria</taxon>
        <taxon>Pseudomonadati</taxon>
        <taxon>Pseudomonadota</taxon>
        <taxon>Gammaproteobacteria</taxon>
        <taxon>Enterobacterales</taxon>
        <taxon>Enterobacteriaceae</taxon>
        <taxon>Lelliottia</taxon>
    </lineage>
</organism>
<feature type="domain" description="Gfo/Idh/MocA-like oxidoreductase N-terminal" evidence="1">
    <location>
        <begin position="2"/>
        <end position="110"/>
    </location>
</feature>
<accession>A0ABD4KCX2</accession>
<dbReference type="Pfam" id="PF01408">
    <property type="entry name" value="GFO_IDH_MocA"/>
    <property type="match status" value="1"/>
</dbReference>
<evidence type="ECO:0000313" key="2">
    <source>
        <dbReference type="EMBL" id="MBF4179605.1"/>
    </source>
</evidence>
<dbReference type="Proteomes" id="UP000628560">
    <property type="component" value="Unassembled WGS sequence"/>
</dbReference>
<dbReference type="RefSeq" id="WP_194513950.1">
    <property type="nucleotide sequence ID" value="NZ_JADIXP010000011.1"/>
</dbReference>
<dbReference type="Gene3D" id="3.40.50.720">
    <property type="entry name" value="NAD(P)-binding Rossmann-like Domain"/>
    <property type="match status" value="1"/>
</dbReference>
<dbReference type="InterPro" id="IPR000683">
    <property type="entry name" value="Gfo/Idh/MocA-like_OxRdtase_N"/>
</dbReference>
<reference evidence="2 3" key="1">
    <citation type="submission" date="2020-11" db="EMBL/GenBank/DDBJ databases">
        <title>Identification of Lelliottia nimipressuralis from Wound Infection by Whole Genome-Based Bacterial Identification.</title>
        <authorList>
            <person name="Navarathna D.H."/>
            <person name="Choi H."/>
            <person name="Jinadatha C."/>
            <person name="Chatterjee P."/>
            <person name="Hwang M."/>
        </authorList>
    </citation>
    <scope>NUCLEOTIDE SEQUENCE [LARGE SCALE GENOMIC DNA]</scope>
    <source>
        <strain evidence="2 3">DN2020</strain>
    </source>
</reference>